<dbReference type="Proteomes" id="UP001165082">
    <property type="component" value="Unassembled WGS sequence"/>
</dbReference>
<dbReference type="SUPFAM" id="SSF55486">
    <property type="entry name" value="Metalloproteases ('zincins'), catalytic domain"/>
    <property type="match status" value="1"/>
</dbReference>
<gene>
    <name evidence="3" type="ORF">TrRE_jg9603</name>
</gene>
<dbReference type="PROSITE" id="PS51885">
    <property type="entry name" value="NEPRILYSIN"/>
    <property type="match status" value="1"/>
</dbReference>
<dbReference type="InterPro" id="IPR000718">
    <property type="entry name" value="Peptidase_M13"/>
</dbReference>
<dbReference type="GO" id="GO:0005886">
    <property type="term" value="C:plasma membrane"/>
    <property type="evidence" value="ECO:0007669"/>
    <property type="project" value="TreeGrafter"/>
</dbReference>
<keyword evidence="4" id="KW-1185">Reference proteome</keyword>
<protein>
    <recommendedName>
        <fullName evidence="2">Peptidase M13 C-terminal domain-containing protein</fullName>
    </recommendedName>
</protein>
<comment type="similarity">
    <text evidence="1">Belongs to the peptidase M13 family.</text>
</comment>
<evidence type="ECO:0000313" key="3">
    <source>
        <dbReference type="EMBL" id="GMH67889.1"/>
    </source>
</evidence>
<dbReference type="InterPro" id="IPR024079">
    <property type="entry name" value="MetalloPept_cat_dom_sf"/>
</dbReference>
<evidence type="ECO:0000259" key="2">
    <source>
        <dbReference type="Pfam" id="PF01431"/>
    </source>
</evidence>
<reference evidence="3" key="1">
    <citation type="submission" date="2022-07" db="EMBL/GenBank/DDBJ databases">
        <title>Genome analysis of Parmales, a sister group of diatoms, reveals the evolutionary specialization of diatoms from phago-mixotrophs to photoautotrophs.</title>
        <authorList>
            <person name="Ban H."/>
            <person name="Sato S."/>
            <person name="Yoshikawa S."/>
            <person name="Kazumasa Y."/>
            <person name="Nakamura Y."/>
            <person name="Ichinomiya M."/>
            <person name="Saitoh K."/>
            <person name="Sato N."/>
            <person name="Blanc-Mathieu R."/>
            <person name="Endo H."/>
            <person name="Kuwata A."/>
            <person name="Ogata H."/>
        </authorList>
    </citation>
    <scope>NUCLEOTIDE SEQUENCE</scope>
</reference>
<name>A0A9W7A998_9STRA</name>
<dbReference type="GO" id="GO:0004222">
    <property type="term" value="F:metalloendopeptidase activity"/>
    <property type="evidence" value="ECO:0007669"/>
    <property type="project" value="InterPro"/>
</dbReference>
<comment type="caution">
    <text evidence="3">The sequence shown here is derived from an EMBL/GenBank/DDBJ whole genome shotgun (WGS) entry which is preliminary data.</text>
</comment>
<evidence type="ECO:0000313" key="4">
    <source>
        <dbReference type="Proteomes" id="UP001165082"/>
    </source>
</evidence>
<dbReference type="InterPro" id="IPR018497">
    <property type="entry name" value="Peptidase_M13_C"/>
</dbReference>
<accession>A0A9W7A998</accession>
<evidence type="ECO:0000256" key="1">
    <source>
        <dbReference type="ARBA" id="ARBA00007357"/>
    </source>
</evidence>
<dbReference type="EMBL" id="BRXZ01002684">
    <property type="protein sequence ID" value="GMH67889.1"/>
    <property type="molecule type" value="Genomic_DNA"/>
</dbReference>
<dbReference type="Pfam" id="PF01431">
    <property type="entry name" value="Peptidase_M13"/>
    <property type="match status" value="1"/>
</dbReference>
<dbReference type="OrthoDB" id="6475849at2759"/>
<dbReference type="AlphaFoldDB" id="A0A9W7A998"/>
<organism evidence="3 4">
    <name type="scientific">Triparma retinervis</name>
    <dbReference type="NCBI Taxonomy" id="2557542"/>
    <lineage>
        <taxon>Eukaryota</taxon>
        <taxon>Sar</taxon>
        <taxon>Stramenopiles</taxon>
        <taxon>Ochrophyta</taxon>
        <taxon>Bolidophyceae</taxon>
        <taxon>Parmales</taxon>
        <taxon>Triparmaceae</taxon>
        <taxon>Triparma</taxon>
    </lineage>
</organism>
<dbReference type="GO" id="GO:0016485">
    <property type="term" value="P:protein processing"/>
    <property type="evidence" value="ECO:0007669"/>
    <property type="project" value="TreeGrafter"/>
</dbReference>
<sequence>MVNWWSETDLKSYEGRVDVMVKQAEEHEVLGIKLKGKLTAGENLADLGGLRLSLRALKKKMGASPMTGPGAPLVDGFSPLQRFFLSWATVWRQNIKDERAKQLVTIDPHGPNDFRANGPLRNMEEFYEAFDVKDTDPMFKPKEERVDVW</sequence>
<feature type="domain" description="Peptidase M13 C-terminal" evidence="2">
    <location>
        <begin position="1"/>
        <end position="146"/>
    </location>
</feature>
<dbReference type="PANTHER" id="PTHR11733">
    <property type="entry name" value="ZINC METALLOPROTEASE FAMILY M13 NEPRILYSIN-RELATED"/>
    <property type="match status" value="1"/>
</dbReference>
<dbReference type="Gene3D" id="3.40.390.10">
    <property type="entry name" value="Collagenase (Catalytic Domain)"/>
    <property type="match status" value="1"/>
</dbReference>
<dbReference type="PANTHER" id="PTHR11733:SF167">
    <property type="entry name" value="FI17812P1-RELATED"/>
    <property type="match status" value="1"/>
</dbReference>
<proteinExistence type="inferred from homology"/>